<dbReference type="STRING" id="353152.Q5CVS5"/>
<dbReference type="GO" id="GO:0006261">
    <property type="term" value="P:DNA-templated DNA replication"/>
    <property type="evidence" value="ECO:0007669"/>
    <property type="project" value="TreeGrafter"/>
</dbReference>
<dbReference type="Gene3D" id="1.20.272.10">
    <property type="match status" value="1"/>
</dbReference>
<dbReference type="PANTHER" id="PTHR11669:SF20">
    <property type="entry name" value="REPLICATION FACTOR C SUBUNIT 4"/>
    <property type="match status" value="1"/>
</dbReference>
<dbReference type="InterPro" id="IPR008921">
    <property type="entry name" value="DNA_pol3_clamp-load_cplx_C"/>
</dbReference>
<keyword evidence="5" id="KW-0067">ATP-binding</keyword>
<evidence type="ECO:0000256" key="6">
    <source>
        <dbReference type="ARBA" id="ARBA00023242"/>
    </source>
</evidence>
<feature type="non-terminal residue" evidence="8">
    <location>
        <position position="1"/>
    </location>
</feature>
<dbReference type="SUPFAM" id="SSF48019">
    <property type="entry name" value="post-AAA+ oligomerization domain-like"/>
    <property type="match status" value="1"/>
</dbReference>
<dbReference type="InterPro" id="IPR003959">
    <property type="entry name" value="ATPase_AAA_core"/>
</dbReference>
<dbReference type="GO" id="GO:0003677">
    <property type="term" value="F:DNA binding"/>
    <property type="evidence" value="ECO:0007669"/>
    <property type="project" value="InterPro"/>
</dbReference>
<dbReference type="Proteomes" id="UP000006726">
    <property type="component" value="Chromosome 8"/>
</dbReference>
<dbReference type="KEGG" id="cpv:cgd8_2940"/>
<dbReference type="FunFam" id="3.40.50.300:FF:000952">
    <property type="entry name" value="Replication factor C subunit 2"/>
    <property type="match status" value="1"/>
</dbReference>
<keyword evidence="6" id="KW-0539">Nucleus</keyword>
<dbReference type="SUPFAM" id="SSF52540">
    <property type="entry name" value="P-loop containing nucleoside triphosphate hydrolases"/>
    <property type="match status" value="1"/>
</dbReference>
<evidence type="ECO:0000256" key="2">
    <source>
        <dbReference type="ARBA" id="ARBA00005378"/>
    </source>
</evidence>
<dbReference type="AlphaFoldDB" id="Q5CVS5"/>
<dbReference type="Pfam" id="PF21960">
    <property type="entry name" value="RCF1-5-like_lid"/>
    <property type="match status" value="1"/>
</dbReference>
<dbReference type="InterPro" id="IPR013748">
    <property type="entry name" value="Rep_factorC_C"/>
</dbReference>
<feature type="domain" description="AAA+ ATPase" evidence="7">
    <location>
        <begin position="39"/>
        <end position="181"/>
    </location>
</feature>
<evidence type="ECO:0000256" key="5">
    <source>
        <dbReference type="ARBA" id="ARBA00022840"/>
    </source>
</evidence>
<dbReference type="PANTHER" id="PTHR11669">
    <property type="entry name" value="REPLICATION FACTOR C / DNA POLYMERASE III GAMMA-TAU SUBUNIT"/>
    <property type="match status" value="1"/>
</dbReference>
<dbReference type="RefSeq" id="XP_627194.1">
    <property type="nucleotide sequence ID" value="XM_627194.1"/>
</dbReference>
<dbReference type="CDD" id="cd18140">
    <property type="entry name" value="HLD_clamp_RFC"/>
    <property type="match status" value="1"/>
</dbReference>
<dbReference type="GO" id="GO:0005524">
    <property type="term" value="F:ATP binding"/>
    <property type="evidence" value="ECO:0007669"/>
    <property type="project" value="UniProtKB-KW"/>
</dbReference>
<comment type="caution">
    <text evidence="8">The sequence shown here is derived from an EMBL/GenBank/DDBJ whole genome shotgun (WGS) entry which is preliminary data.</text>
</comment>
<evidence type="ECO:0000256" key="1">
    <source>
        <dbReference type="ARBA" id="ARBA00004123"/>
    </source>
</evidence>
<dbReference type="OrthoDB" id="4199794at2759"/>
<dbReference type="OMA" id="GCQSGSF"/>
<dbReference type="InterPro" id="IPR050238">
    <property type="entry name" value="DNA_Rep/Repair_Clamp_Loader"/>
</dbReference>
<keyword evidence="9" id="KW-1185">Reference proteome</keyword>
<dbReference type="GO" id="GO:0005634">
    <property type="term" value="C:nucleus"/>
    <property type="evidence" value="ECO:0007669"/>
    <property type="project" value="UniProtKB-SubCell"/>
</dbReference>
<dbReference type="GO" id="GO:0006281">
    <property type="term" value="P:DNA repair"/>
    <property type="evidence" value="ECO:0007669"/>
    <property type="project" value="TreeGrafter"/>
</dbReference>
<dbReference type="GO" id="GO:0005663">
    <property type="term" value="C:DNA replication factor C complex"/>
    <property type="evidence" value="ECO:0007669"/>
    <property type="project" value="TreeGrafter"/>
</dbReference>
<dbReference type="FunCoup" id="Q5CVS5">
    <property type="interactions" value="327"/>
</dbReference>
<accession>Q5CVS5</accession>
<sequence>SSTMSSNLWVEKYRPGNVLDISHHKDVVSMLSHVLKNGNMPHLLFHGPPGTGKTSAVLALSRELFGPNEYKNRILELNASDERGISVVRDKIKSWTRQVVQCNKTHEITGNLLPSWKIVILDEAEMMTADAQSALRRIIEVSSKNTRFVIICNYISKIIEPLASRCAKFRFQPISANSQIERLKYICSQEDVSYEDGVLETIVNLSQGDLRRGINILQSASELFGKDKRISMSSILDVSGVPPIKIIERIINSCKILGVESILIETAKLINEGWSVELIFKGLAEFIIMCDKIDDSKKAFLMLRISEADASVIDGSNEYLTLLNVCSSVQTIFAN</sequence>
<keyword evidence="3" id="KW-0235">DNA replication</keyword>
<dbReference type="EMBL" id="AAEE01000003">
    <property type="protein sequence ID" value="EAK89703.1"/>
    <property type="molecule type" value="Genomic_DNA"/>
</dbReference>
<dbReference type="Gene3D" id="3.40.50.300">
    <property type="entry name" value="P-loop containing nucleotide triphosphate hydrolases"/>
    <property type="match status" value="1"/>
</dbReference>
<protein>
    <submittedName>
        <fullName evidence="8">Replication factor C like AAA ATpase</fullName>
    </submittedName>
</protein>
<dbReference type="GO" id="GO:0003689">
    <property type="term" value="F:DNA clamp loader activity"/>
    <property type="evidence" value="ECO:0007669"/>
    <property type="project" value="TreeGrafter"/>
</dbReference>
<evidence type="ECO:0000259" key="7">
    <source>
        <dbReference type="SMART" id="SM00382"/>
    </source>
</evidence>
<dbReference type="InterPro" id="IPR027417">
    <property type="entry name" value="P-loop_NTPase"/>
</dbReference>
<reference evidence="8 9" key="1">
    <citation type="journal article" date="2004" name="Science">
        <title>Complete genome sequence of the apicomplexan, Cryptosporidium parvum.</title>
        <authorList>
            <person name="Abrahamsen M.S."/>
            <person name="Templeton T.J."/>
            <person name="Enomoto S."/>
            <person name="Abrahante J.E."/>
            <person name="Zhu G."/>
            <person name="Lancto C.A."/>
            <person name="Deng M."/>
            <person name="Liu C."/>
            <person name="Widmer G."/>
            <person name="Tzipori S."/>
            <person name="Buck G.A."/>
            <person name="Xu P."/>
            <person name="Bankier A.T."/>
            <person name="Dear P.H."/>
            <person name="Konfortov B.A."/>
            <person name="Spriggs H.F."/>
            <person name="Iyer L."/>
            <person name="Anantharaman V."/>
            <person name="Aravind L."/>
            <person name="Kapur V."/>
        </authorList>
    </citation>
    <scope>NUCLEOTIDE SEQUENCE [LARGE SCALE GENOMIC DNA]</scope>
    <source>
        <strain evidence="9">Iowa II</strain>
    </source>
</reference>
<dbReference type="FunFam" id="1.10.8.60:FF:000032">
    <property type="entry name" value="Replication factor C subunit 4"/>
    <property type="match status" value="1"/>
</dbReference>
<gene>
    <name evidence="8" type="ORF">cgd8_2940</name>
</gene>
<evidence type="ECO:0000256" key="4">
    <source>
        <dbReference type="ARBA" id="ARBA00022741"/>
    </source>
</evidence>
<dbReference type="InterPro" id="IPR047854">
    <property type="entry name" value="RFC_lid"/>
</dbReference>
<dbReference type="CDD" id="cd00009">
    <property type="entry name" value="AAA"/>
    <property type="match status" value="1"/>
</dbReference>
<dbReference type="Pfam" id="PF08542">
    <property type="entry name" value="Rep_fac_C"/>
    <property type="match status" value="1"/>
</dbReference>
<evidence type="ECO:0000313" key="9">
    <source>
        <dbReference type="Proteomes" id="UP000006726"/>
    </source>
</evidence>
<proteinExistence type="inferred from homology"/>
<comment type="subcellular location">
    <subcellularLocation>
        <location evidence="1">Nucleus</location>
    </subcellularLocation>
</comment>
<dbReference type="InterPro" id="IPR003593">
    <property type="entry name" value="AAA+_ATPase"/>
</dbReference>
<dbReference type="Pfam" id="PF00004">
    <property type="entry name" value="AAA"/>
    <property type="match status" value="1"/>
</dbReference>
<organism evidence="8 9">
    <name type="scientific">Cryptosporidium parvum (strain Iowa II)</name>
    <dbReference type="NCBI Taxonomy" id="353152"/>
    <lineage>
        <taxon>Eukaryota</taxon>
        <taxon>Sar</taxon>
        <taxon>Alveolata</taxon>
        <taxon>Apicomplexa</taxon>
        <taxon>Conoidasida</taxon>
        <taxon>Coccidia</taxon>
        <taxon>Eucoccidiorida</taxon>
        <taxon>Eimeriorina</taxon>
        <taxon>Cryptosporidiidae</taxon>
        <taxon>Cryptosporidium</taxon>
    </lineage>
</organism>
<dbReference type="InParanoid" id="Q5CVS5"/>
<evidence type="ECO:0000256" key="3">
    <source>
        <dbReference type="ARBA" id="ARBA00022705"/>
    </source>
</evidence>
<dbReference type="SMART" id="SM00382">
    <property type="entry name" value="AAA"/>
    <property type="match status" value="1"/>
</dbReference>
<evidence type="ECO:0000313" key="8">
    <source>
        <dbReference type="EMBL" id="EAK89703.1"/>
    </source>
</evidence>
<dbReference type="GeneID" id="3374333"/>
<comment type="similarity">
    <text evidence="2">Belongs to the activator 1 small subunits family.</text>
</comment>
<dbReference type="Gene3D" id="1.10.8.60">
    <property type="match status" value="1"/>
</dbReference>
<keyword evidence="4" id="KW-0547">Nucleotide-binding</keyword>
<name>Q5CVS5_CRYPI</name>